<dbReference type="PANTHER" id="PTHR16311:SF3">
    <property type="entry name" value="THROMBOSPONDIN TYPE-1 DOMAIN-CONTAINING PROTEIN 1"/>
    <property type="match status" value="1"/>
</dbReference>
<organism evidence="4 5">
    <name type="scientific">Diploscapter pachys</name>
    <dbReference type="NCBI Taxonomy" id="2018661"/>
    <lineage>
        <taxon>Eukaryota</taxon>
        <taxon>Metazoa</taxon>
        <taxon>Ecdysozoa</taxon>
        <taxon>Nematoda</taxon>
        <taxon>Chromadorea</taxon>
        <taxon>Rhabditida</taxon>
        <taxon>Rhabditina</taxon>
        <taxon>Rhabditomorpha</taxon>
        <taxon>Rhabditoidea</taxon>
        <taxon>Rhabditidae</taxon>
        <taxon>Diploscapter</taxon>
    </lineage>
</organism>
<evidence type="ECO:0008006" key="6">
    <source>
        <dbReference type="Google" id="ProtNLM"/>
    </source>
</evidence>
<keyword evidence="1" id="KW-1015">Disulfide bond</keyword>
<feature type="compositionally biased region" description="Polar residues" evidence="2">
    <location>
        <begin position="503"/>
        <end position="523"/>
    </location>
</feature>
<feature type="transmembrane region" description="Helical" evidence="3">
    <location>
        <begin position="327"/>
        <end position="347"/>
    </location>
</feature>
<feature type="region of interest" description="Disordered" evidence="2">
    <location>
        <begin position="503"/>
        <end position="532"/>
    </location>
</feature>
<dbReference type="PROSITE" id="PS50092">
    <property type="entry name" value="TSP1"/>
    <property type="match status" value="1"/>
</dbReference>
<evidence type="ECO:0000256" key="2">
    <source>
        <dbReference type="SAM" id="MobiDB-lite"/>
    </source>
</evidence>
<evidence type="ECO:0000256" key="3">
    <source>
        <dbReference type="SAM" id="Phobius"/>
    </source>
</evidence>
<dbReference type="InterPro" id="IPR000884">
    <property type="entry name" value="TSP1_rpt"/>
</dbReference>
<dbReference type="SUPFAM" id="SSF82895">
    <property type="entry name" value="TSP-1 type 1 repeat"/>
    <property type="match status" value="1"/>
</dbReference>
<dbReference type="Proteomes" id="UP000218231">
    <property type="component" value="Unassembled WGS sequence"/>
</dbReference>
<reference evidence="4 5" key="1">
    <citation type="journal article" date="2017" name="Curr. Biol.">
        <title>Genome architecture and evolution of a unichromosomal asexual nematode.</title>
        <authorList>
            <person name="Fradin H."/>
            <person name="Zegar C."/>
            <person name="Gutwein M."/>
            <person name="Lucas J."/>
            <person name="Kovtun M."/>
            <person name="Corcoran D."/>
            <person name="Baugh L.R."/>
            <person name="Kiontke K."/>
            <person name="Gunsalus K."/>
            <person name="Fitch D.H."/>
            <person name="Piano F."/>
        </authorList>
    </citation>
    <scope>NUCLEOTIDE SEQUENCE [LARGE SCALE GENOMIC DNA]</scope>
    <source>
        <strain evidence="4">PF1309</strain>
    </source>
</reference>
<accession>A0A2A2L433</accession>
<dbReference type="InterPro" id="IPR038877">
    <property type="entry name" value="THSD1"/>
</dbReference>
<name>A0A2A2L433_9BILA</name>
<dbReference type="Pfam" id="PF00090">
    <property type="entry name" value="TSP_1"/>
    <property type="match status" value="1"/>
</dbReference>
<dbReference type="AlphaFoldDB" id="A0A2A2L433"/>
<dbReference type="PANTHER" id="PTHR16311">
    <property type="entry name" value="THROMBOSPONDIN TYPE I DOMAIN-CONTAINING 1"/>
    <property type="match status" value="1"/>
</dbReference>
<protein>
    <recommendedName>
        <fullName evidence="6">CUB domain-containing protein</fullName>
    </recommendedName>
</protein>
<dbReference type="EMBL" id="LIAE01007222">
    <property type="protein sequence ID" value="PAV80919.1"/>
    <property type="molecule type" value="Genomic_DNA"/>
</dbReference>
<keyword evidence="3" id="KW-0812">Transmembrane</keyword>
<dbReference type="FunFam" id="2.20.100.10:FF:000001">
    <property type="entry name" value="semaphorin-5A isoform X1"/>
    <property type="match status" value="1"/>
</dbReference>
<dbReference type="Gene3D" id="2.20.100.10">
    <property type="entry name" value="Thrombospondin type-1 (TSP1) repeat"/>
    <property type="match status" value="1"/>
</dbReference>
<evidence type="ECO:0000313" key="5">
    <source>
        <dbReference type="Proteomes" id="UP000218231"/>
    </source>
</evidence>
<evidence type="ECO:0000256" key="1">
    <source>
        <dbReference type="ARBA" id="ARBA00023157"/>
    </source>
</evidence>
<keyword evidence="3" id="KW-1133">Transmembrane helix</keyword>
<gene>
    <name evidence="4" type="ORF">WR25_06910</name>
</gene>
<evidence type="ECO:0000313" key="4">
    <source>
        <dbReference type="EMBL" id="PAV80919.1"/>
    </source>
</evidence>
<sequence>MISSALSMNSSSANHLKLREDSIFPHCNSEYTVGWETASCPSANLSYRLRVLALPEGNVNHEDRAVYIEETGLLNESNPLSISCSQFDIIFEKYCFELVSVNLNTSVFHLWQSTCVSTEPVHRQNGGFSAWGDWEECNVSCGQGKQRRVRYCDSPPPNSRGKDCVGEVMQIRKCVLRECPEAQSHNQLASSNCSCGCLLEGFSGTFFASPQNAPFCPQGNQTWSIMPRKNPMVVDFTVKKDTGAAGKLFFFIGAPYQELIWYADPSRDPAFTIALTRPLFIVLWNKNATAQDTKTPKGFTVTYHLRDPPSQMPIRYENNCNPFCSETLVICALGFIFLLIIFLPPIVCANITERMKRGSSPDMPLIDQKHENEMVRSGNTECTQVSGAAGNSQNGGRGLQTAGANYVAKRSIGIQLSVQNTPNTIPRINKRLTRACASVSAESPLLRGQSSLSASDELEYDYYDGTTIPGSLLAPPTQLLTAYGDMMTEIDIDQIIGQSELFTSNSNNPNRTPVQKADVQTQAGEMPNCTKI</sequence>
<dbReference type="InterPro" id="IPR036383">
    <property type="entry name" value="TSP1_rpt_sf"/>
</dbReference>
<keyword evidence="5" id="KW-1185">Reference proteome</keyword>
<comment type="caution">
    <text evidence="4">The sequence shown here is derived from an EMBL/GenBank/DDBJ whole genome shotgun (WGS) entry which is preliminary data.</text>
</comment>
<proteinExistence type="predicted"/>
<dbReference type="SMART" id="SM00209">
    <property type="entry name" value="TSP1"/>
    <property type="match status" value="1"/>
</dbReference>
<dbReference type="OrthoDB" id="5855429at2759"/>
<keyword evidence="3" id="KW-0472">Membrane</keyword>
<dbReference type="GO" id="GO:0071944">
    <property type="term" value="C:cell periphery"/>
    <property type="evidence" value="ECO:0007669"/>
    <property type="project" value="TreeGrafter"/>
</dbReference>